<proteinExistence type="predicted"/>
<evidence type="ECO:0000313" key="2">
    <source>
        <dbReference type="EMBL" id="OXA47680.1"/>
    </source>
</evidence>
<evidence type="ECO:0000259" key="1">
    <source>
        <dbReference type="Pfam" id="PF00109"/>
    </source>
</evidence>
<dbReference type="Gene3D" id="3.40.47.10">
    <property type="match status" value="1"/>
</dbReference>
<dbReference type="OrthoDB" id="329835at2759"/>
<dbReference type="STRING" id="158441.A0A226DRI8"/>
<dbReference type="SUPFAM" id="SSF53448">
    <property type="entry name" value="Nucleotide-diphospho-sugar transferases"/>
    <property type="match status" value="1"/>
</dbReference>
<dbReference type="OMA" id="IDEYWEL"/>
<dbReference type="GO" id="GO:0016746">
    <property type="term" value="F:acyltransferase activity"/>
    <property type="evidence" value="ECO:0007669"/>
    <property type="project" value="InterPro"/>
</dbReference>
<dbReference type="AlphaFoldDB" id="A0A226DRI8"/>
<comment type="caution">
    <text evidence="2">The sequence shown here is derived from an EMBL/GenBank/DDBJ whole genome shotgun (WGS) entry which is preliminary data.</text>
</comment>
<dbReference type="InterPro" id="IPR016039">
    <property type="entry name" value="Thiolase-like"/>
</dbReference>
<dbReference type="Gene3D" id="3.90.550.10">
    <property type="entry name" value="Spore Coat Polysaccharide Biosynthesis Protein SpsA, Chain A"/>
    <property type="match status" value="1"/>
</dbReference>
<protein>
    <submittedName>
        <fullName evidence="2">Glycogenin-1</fullName>
    </submittedName>
</protein>
<dbReference type="PANTHER" id="PTHR11183">
    <property type="entry name" value="GLYCOGENIN SUBFAMILY MEMBER"/>
    <property type="match status" value="1"/>
</dbReference>
<dbReference type="InterPro" id="IPR050587">
    <property type="entry name" value="GNT1/Glycosyltrans_8"/>
</dbReference>
<dbReference type="EMBL" id="LNIX01000013">
    <property type="protein sequence ID" value="OXA47680.1"/>
    <property type="molecule type" value="Genomic_DNA"/>
</dbReference>
<feature type="domain" description="Beta-ketoacyl synthase-like N-terminal" evidence="1">
    <location>
        <begin position="220"/>
        <end position="245"/>
    </location>
</feature>
<keyword evidence="3" id="KW-1185">Reference proteome</keyword>
<reference evidence="2 3" key="1">
    <citation type="submission" date="2015-12" db="EMBL/GenBank/DDBJ databases">
        <title>The genome of Folsomia candida.</title>
        <authorList>
            <person name="Faddeeva A."/>
            <person name="Derks M.F."/>
            <person name="Anvar Y."/>
            <person name="Smit S."/>
            <person name="Van Straalen N."/>
            <person name="Roelofs D."/>
        </authorList>
    </citation>
    <scope>NUCLEOTIDE SEQUENCE [LARGE SCALE GENOMIC DNA]</scope>
    <source>
        <strain evidence="2 3">VU population</strain>
        <tissue evidence="2">Whole body</tissue>
    </source>
</reference>
<evidence type="ECO:0000313" key="3">
    <source>
        <dbReference type="Proteomes" id="UP000198287"/>
    </source>
</evidence>
<dbReference type="InterPro" id="IPR029044">
    <property type="entry name" value="Nucleotide-diphossugar_trans"/>
</dbReference>
<accession>A0A226DRI8</accession>
<organism evidence="2 3">
    <name type="scientific">Folsomia candida</name>
    <name type="common">Springtail</name>
    <dbReference type="NCBI Taxonomy" id="158441"/>
    <lineage>
        <taxon>Eukaryota</taxon>
        <taxon>Metazoa</taxon>
        <taxon>Ecdysozoa</taxon>
        <taxon>Arthropoda</taxon>
        <taxon>Hexapoda</taxon>
        <taxon>Collembola</taxon>
        <taxon>Entomobryomorpha</taxon>
        <taxon>Isotomoidea</taxon>
        <taxon>Isotomidae</taxon>
        <taxon>Proisotominae</taxon>
        <taxon>Folsomia</taxon>
    </lineage>
</organism>
<dbReference type="Pfam" id="PF00109">
    <property type="entry name" value="ketoacyl-synt"/>
    <property type="match status" value="1"/>
</dbReference>
<feature type="non-terminal residue" evidence="2">
    <location>
        <position position="246"/>
    </location>
</feature>
<dbReference type="InterPro" id="IPR014030">
    <property type="entry name" value="Ketoacyl_synth_N"/>
</dbReference>
<sequence length="246" mass="27540">MPFGCWVTFVRDDDAVPKVLVLLNSLRVCHTSKKIVLILGNSISPDNITRMGHYADGFIQLNSPPELASLPSVAARLHCWSIPGFSKIIFLDTDCIVLQNVDNLFTYTKTGKIGISKDTFDEKEISVLVLEPSFEFYQQIIADLKSSMKTDDAHQWLRRYLTKLPYCEELHEKYSIRVNPKASIGATSLPSIAIIHEVDVGNGYDSNDDYGSISKVAGHEPIAIIGVSCRFPEANSIDEYWELLIK</sequence>
<dbReference type="Proteomes" id="UP000198287">
    <property type="component" value="Unassembled WGS sequence"/>
</dbReference>
<name>A0A226DRI8_FOLCA</name>
<gene>
    <name evidence="2" type="ORF">Fcan01_17653</name>
</gene>